<dbReference type="RefSeq" id="WP_092891771.1">
    <property type="nucleotide sequence ID" value="NZ_CP061498.1"/>
</dbReference>
<feature type="domain" description="MOSC" evidence="10">
    <location>
        <begin position="61"/>
        <end position="236"/>
    </location>
</feature>
<accession>A0A1H3DFP4</accession>
<evidence type="ECO:0000313" key="11">
    <source>
        <dbReference type="EMBL" id="SDX64519.1"/>
    </source>
</evidence>
<dbReference type="InterPro" id="IPR050446">
    <property type="entry name" value="FAD-oxidoreductase/Apoptosis"/>
</dbReference>
<evidence type="ECO:0000256" key="2">
    <source>
        <dbReference type="ARBA" id="ARBA00022630"/>
    </source>
</evidence>
<dbReference type="Gene3D" id="3.50.50.60">
    <property type="entry name" value="FAD/NAD(P)-binding domain"/>
    <property type="match status" value="2"/>
</dbReference>
<dbReference type="Proteomes" id="UP000198539">
    <property type="component" value="Unassembled WGS sequence"/>
</dbReference>
<dbReference type="InterPro" id="IPR005303">
    <property type="entry name" value="MOCOS_middle"/>
</dbReference>
<dbReference type="PROSITE" id="PS51296">
    <property type="entry name" value="RIESKE"/>
    <property type="match status" value="1"/>
</dbReference>
<keyword evidence="7" id="KW-0408">Iron</keyword>
<evidence type="ECO:0000256" key="7">
    <source>
        <dbReference type="ARBA" id="ARBA00023004"/>
    </source>
</evidence>
<keyword evidence="4" id="KW-0479">Metal-binding</keyword>
<reference evidence="11 12" key="1">
    <citation type="submission" date="2016-10" db="EMBL/GenBank/DDBJ databases">
        <authorList>
            <person name="de Groot N.N."/>
        </authorList>
    </citation>
    <scope>NUCLEOTIDE SEQUENCE [LARGE SCALE GENOMIC DNA]</scope>
    <source>
        <strain evidence="11 12">CGMCC 1.8894</strain>
    </source>
</reference>
<dbReference type="InterPro" id="IPR023753">
    <property type="entry name" value="FAD/NAD-binding_dom"/>
</dbReference>
<dbReference type="GO" id="GO:0030151">
    <property type="term" value="F:molybdenum ion binding"/>
    <property type="evidence" value="ECO:0007669"/>
    <property type="project" value="InterPro"/>
</dbReference>
<evidence type="ECO:0000313" key="12">
    <source>
        <dbReference type="Proteomes" id="UP000198539"/>
    </source>
</evidence>
<dbReference type="Pfam" id="PF03476">
    <property type="entry name" value="MOSC_N"/>
    <property type="match status" value="1"/>
</dbReference>
<evidence type="ECO:0000256" key="4">
    <source>
        <dbReference type="ARBA" id="ARBA00022723"/>
    </source>
</evidence>
<keyword evidence="2" id="KW-0285">Flavoprotein</keyword>
<dbReference type="GO" id="GO:0016651">
    <property type="term" value="F:oxidoreductase activity, acting on NAD(P)H"/>
    <property type="evidence" value="ECO:0007669"/>
    <property type="project" value="TreeGrafter"/>
</dbReference>
<dbReference type="SUPFAM" id="SSF50800">
    <property type="entry name" value="PK beta-barrel domain-like"/>
    <property type="match status" value="1"/>
</dbReference>
<dbReference type="PROSITE" id="PS51340">
    <property type="entry name" value="MOSC"/>
    <property type="match status" value="1"/>
</dbReference>
<dbReference type="AlphaFoldDB" id="A0A1H3DFP4"/>
<dbReference type="Gene3D" id="2.102.10.10">
    <property type="entry name" value="Rieske [2Fe-2S] iron-sulphur domain"/>
    <property type="match status" value="1"/>
</dbReference>
<dbReference type="GO" id="GO:0005737">
    <property type="term" value="C:cytoplasm"/>
    <property type="evidence" value="ECO:0007669"/>
    <property type="project" value="TreeGrafter"/>
</dbReference>
<keyword evidence="12" id="KW-1185">Reference proteome</keyword>
<feature type="domain" description="Rieske" evidence="9">
    <location>
        <begin position="624"/>
        <end position="721"/>
    </location>
</feature>
<evidence type="ECO:0000256" key="8">
    <source>
        <dbReference type="ARBA" id="ARBA00023014"/>
    </source>
</evidence>
<dbReference type="Pfam" id="PF07992">
    <property type="entry name" value="Pyr_redox_2"/>
    <property type="match status" value="1"/>
</dbReference>
<evidence type="ECO:0000259" key="10">
    <source>
        <dbReference type="PROSITE" id="PS51340"/>
    </source>
</evidence>
<evidence type="ECO:0000256" key="6">
    <source>
        <dbReference type="ARBA" id="ARBA00023002"/>
    </source>
</evidence>
<evidence type="ECO:0000256" key="1">
    <source>
        <dbReference type="ARBA" id="ARBA00001974"/>
    </source>
</evidence>
<evidence type="ECO:0000259" key="9">
    <source>
        <dbReference type="PROSITE" id="PS51296"/>
    </source>
</evidence>
<evidence type="ECO:0000256" key="5">
    <source>
        <dbReference type="ARBA" id="ARBA00022827"/>
    </source>
</evidence>
<keyword evidence="6" id="KW-0560">Oxidoreductase</keyword>
<dbReference type="InterPro" id="IPR005302">
    <property type="entry name" value="MoCF_Sase_C"/>
</dbReference>
<dbReference type="STRING" id="564137.SAMN04488238_11312"/>
<dbReference type="GO" id="GO:0051537">
    <property type="term" value="F:2 iron, 2 sulfur cluster binding"/>
    <property type="evidence" value="ECO:0007669"/>
    <property type="project" value="UniProtKB-KW"/>
</dbReference>
<gene>
    <name evidence="11" type="ORF">SAMN04488238_11312</name>
</gene>
<dbReference type="Pfam" id="PF00355">
    <property type="entry name" value="Rieske"/>
    <property type="match status" value="1"/>
</dbReference>
<dbReference type="InterPro" id="IPR036188">
    <property type="entry name" value="FAD/NAD-bd_sf"/>
</dbReference>
<dbReference type="InterPro" id="IPR036922">
    <property type="entry name" value="Rieske_2Fe-2S_sf"/>
</dbReference>
<dbReference type="InterPro" id="IPR017941">
    <property type="entry name" value="Rieske_2Fe-2S"/>
</dbReference>
<dbReference type="PRINTS" id="PR00411">
    <property type="entry name" value="PNDRDTASEI"/>
</dbReference>
<sequence>MVIQGQLAGIWRYPVSSLGGERLDRAEIGPRGLLGDRTFGLFDNEDGAHIYPARDARWNPAPLLSARLTANGPELSVNGTDWASADTPDMQAQVAQVLGRPASLRAYDAEIRPRYNVAPLHLLSLQAMAALRRAIPDSAIDARRFRPNLLVDLPDLAGEIPEYALLGVEFSLGGLRLRGTVPCGRCGFTSLPVGDGLPEDPAVLRTLVRRFERNFGIYCEVIDAGTLHVAAPLHATASAQGPGPVVIVGGGQAGVTAARALRKHGYVGPIRIFAAERHLPYERPPLSKHILNPGAIVSPLLSAQDAATANLALDLATPVEAIDLNARQVETADGSIVSFGTLILAMGGLARRLPGLNRGHGRVHELRSQDDAARLSGALHPGTRLFILGGGWIGMEIAAAARIAGAEVSLFVRSTALAPHMLPPVVSDALTALHRAHGITLHFGVEPRFHETETGVRCEVGGQHLTADHLLLAIGMVANDGLARRAGLDCANGILTDETGATSHEGVFAIGDVALPPSGRFETWQNANLQADRVARHILGQPAPPPEPLRFWSEQFGHRVQVVGRPDPKASLLSQSGQFWDFGSFAVGIDTPEAIHRAARRLSLSEPVAPGTPAPAPTAARKEYLLCPAADVTEGALLRIEHSARGALCATRQGGQTFVTDDRCPHAVASLSEGFVDDGRLICPLHFAEFDLRSGAPHHAPEGCGALTVHPTSERDGQIFVSLPHP</sequence>
<dbReference type="EMBL" id="FNOM01000013">
    <property type="protein sequence ID" value="SDX64519.1"/>
    <property type="molecule type" value="Genomic_DNA"/>
</dbReference>
<evidence type="ECO:0000256" key="3">
    <source>
        <dbReference type="ARBA" id="ARBA00022714"/>
    </source>
</evidence>
<keyword evidence="8" id="KW-0411">Iron-sulfur</keyword>
<dbReference type="GO" id="GO:0030170">
    <property type="term" value="F:pyridoxal phosphate binding"/>
    <property type="evidence" value="ECO:0007669"/>
    <property type="project" value="InterPro"/>
</dbReference>
<proteinExistence type="predicted"/>
<name>A0A1H3DFP4_9RHOB</name>
<dbReference type="Pfam" id="PF03473">
    <property type="entry name" value="MOSC"/>
    <property type="match status" value="1"/>
</dbReference>
<keyword evidence="3" id="KW-0001">2Fe-2S</keyword>
<dbReference type="PRINTS" id="PR00368">
    <property type="entry name" value="FADPNR"/>
</dbReference>
<keyword evidence="5" id="KW-0274">FAD</keyword>
<protein>
    <submittedName>
        <fullName evidence="11">NADPH-dependent 2,4-dienoyl-CoA reductase, sulfur reductase</fullName>
    </submittedName>
</protein>
<comment type="cofactor">
    <cofactor evidence="1">
        <name>FAD</name>
        <dbReference type="ChEBI" id="CHEBI:57692"/>
    </cofactor>
</comment>
<organism evidence="11 12">
    <name type="scientific">Roseicitreum antarcticum</name>
    <dbReference type="NCBI Taxonomy" id="564137"/>
    <lineage>
        <taxon>Bacteria</taxon>
        <taxon>Pseudomonadati</taxon>
        <taxon>Pseudomonadota</taxon>
        <taxon>Alphaproteobacteria</taxon>
        <taxon>Rhodobacterales</taxon>
        <taxon>Paracoccaceae</taxon>
        <taxon>Roseicitreum</taxon>
    </lineage>
</organism>
<dbReference type="PANTHER" id="PTHR43557">
    <property type="entry name" value="APOPTOSIS-INDUCING FACTOR 1"/>
    <property type="match status" value="1"/>
</dbReference>
<dbReference type="PANTHER" id="PTHR43557:SF2">
    <property type="entry name" value="RIESKE DOMAIN-CONTAINING PROTEIN-RELATED"/>
    <property type="match status" value="1"/>
</dbReference>
<dbReference type="SUPFAM" id="SSF50022">
    <property type="entry name" value="ISP domain"/>
    <property type="match status" value="1"/>
</dbReference>
<dbReference type="SUPFAM" id="SSF51905">
    <property type="entry name" value="FAD/NAD(P)-binding domain"/>
    <property type="match status" value="1"/>
</dbReference>
<dbReference type="InterPro" id="IPR011037">
    <property type="entry name" value="Pyrv_Knase-like_insert_dom_sf"/>
</dbReference>